<dbReference type="AlphaFoldDB" id="A0A4R2L0C0"/>
<keyword evidence="3" id="KW-1185">Reference proteome</keyword>
<dbReference type="Pfam" id="PF11279">
    <property type="entry name" value="DUF3080"/>
    <property type="match status" value="1"/>
</dbReference>
<feature type="compositionally biased region" description="Polar residues" evidence="1">
    <location>
        <begin position="331"/>
        <end position="351"/>
    </location>
</feature>
<dbReference type="InterPro" id="IPR021431">
    <property type="entry name" value="DUF3080"/>
</dbReference>
<dbReference type="EMBL" id="SLWX01000003">
    <property type="protein sequence ID" value="TCO77209.1"/>
    <property type="molecule type" value="Genomic_DNA"/>
</dbReference>
<name>A0A4R2L0C0_9GAMM</name>
<reference evidence="2 3" key="1">
    <citation type="submission" date="2019-03" db="EMBL/GenBank/DDBJ databases">
        <title>Genomic Encyclopedia of Type Strains, Phase IV (KMG-IV): sequencing the most valuable type-strain genomes for metagenomic binning, comparative biology and taxonomic classification.</title>
        <authorList>
            <person name="Goeker M."/>
        </authorList>
    </citation>
    <scope>NUCLEOTIDE SEQUENCE [LARGE SCALE GENOMIC DNA]</scope>
    <source>
        <strain evidence="2 3">DSM 23344</strain>
    </source>
</reference>
<evidence type="ECO:0000256" key="1">
    <source>
        <dbReference type="SAM" id="MobiDB-lite"/>
    </source>
</evidence>
<sequence length="372" mass="40518">MRWLPPALLAALMAGCGNPGPEQAFDTYLSRLERPLGTAAPPWEREPVPRPPRAAKLHIPLAPGRLAALDFLALRGCELQVTVGKRNSSLGRLAPPSQELLLELEFLRLAPACIKYLKEEDQETLASALSAALDSKRRELPSRIYNATLATDEFRSLWQAPQALGDYPESTSSAPLSALDGINALASRWLSGDYSANNRDFEMLLSDVARGDAGSLLAALNLQKAALEGANAMLREHRDGGGFCQGKLLSPDLDIFKNVVEKFFIRGIQPWSAALSQRLHGLLPPVRQLETQLSAVLPPAYREWRRQRENVLDTVSDAPRQHVQQVQQTLESCRTQSPETPLKTAASQRRQAANEWAASTSAGTSASGACCG</sequence>
<dbReference type="PROSITE" id="PS51257">
    <property type="entry name" value="PROKAR_LIPOPROTEIN"/>
    <property type="match status" value="1"/>
</dbReference>
<accession>A0A4R2L0C0</accession>
<feature type="compositionally biased region" description="Low complexity" evidence="1">
    <location>
        <begin position="357"/>
        <end position="372"/>
    </location>
</feature>
<feature type="region of interest" description="Disordered" evidence="1">
    <location>
        <begin position="331"/>
        <end position="372"/>
    </location>
</feature>
<proteinExistence type="predicted"/>
<protein>
    <submittedName>
        <fullName evidence="2">DUF3080 family protein</fullName>
    </submittedName>
</protein>
<organism evidence="2 3">
    <name type="scientific">Chromatocurvus halotolerans</name>
    <dbReference type="NCBI Taxonomy" id="1132028"/>
    <lineage>
        <taxon>Bacteria</taxon>
        <taxon>Pseudomonadati</taxon>
        <taxon>Pseudomonadota</taxon>
        <taxon>Gammaproteobacteria</taxon>
        <taxon>Cellvibrionales</taxon>
        <taxon>Halieaceae</taxon>
        <taxon>Chromatocurvus</taxon>
    </lineage>
</organism>
<gene>
    <name evidence="2" type="ORF">EV688_103224</name>
</gene>
<comment type="caution">
    <text evidence="2">The sequence shown here is derived from an EMBL/GenBank/DDBJ whole genome shotgun (WGS) entry which is preliminary data.</text>
</comment>
<evidence type="ECO:0000313" key="3">
    <source>
        <dbReference type="Proteomes" id="UP000294980"/>
    </source>
</evidence>
<evidence type="ECO:0000313" key="2">
    <source>
        <dbReference type="EMBL" id="TCO77209.1"/>
    </source>
</evidence>
<dbReference type="Proteomes" id="UP000294980">
    <property type="component" value="Unassembled WGS sequence"/>
</dbReference>